<evidence type="ECO:0000256" key="4">
    <source>
        <dbReference type="ARBA" id="ARBA00022617"/>
    </source>
</evidence>
<dbReference type="InterPro" id="IPR036396">
    <property type="entry name" value="Cyt_P450_sf"/>
</dbReference>
<dbReference type="AlphaFoldDB" id="A0A1X6N2H8"/>
<dbReference type="CDD" id="cd11069">
    <property type="entry name" value="CYP_FUM15-like"/>
    <property type="match status" value="1"/>
</dbReference>
<proteinExistence type="inferred from homology"/>
<dbReference type="InterPro" id="IPR050121">
    <property type="entry name" value="Cytochrome_P450_monoxygenase"/>
</dbReference>
<dbReference type="RefSeq" id="XP_024339621.1">
    <property type="nucleotide sequence ID" value="XM_024488793.1"/>
</dbReference>
<dbReference type="STRING" id="670580.A0A1X6N2H8"/>
<evidence type="ECO:0000313" key="10">
    <source>
        <dbReference type="EMBL" id="OSX62827.1"/>
    </source>
</evidence>
<evidence type="ECO:0000313" key="11">
    <source>
        <dbReference type="Proteomes" id="UP000194127"/>
    </source>
</evidence>
<reference evidence="10 11" key="1">
    <citation type="submission" date="2017-04" db="EMBL/GenBank/DDBJ databases">
        <title>Genome Sequence of the Model Brown-Rot Fungus Postia placenta SB12.</title>
        <authorList>
            <consortium name="DOE Joint Genome Institute"/>
            <person name="Gaskell J."/>
            <person name="Kersten P."/>
            <person name="Larrondo L.F."/>
            <person name="Canessa P."/>
            <person name="Martinez D."/>
            <person name="Hibbett D."/>
            <person name="Schmoll M."/>
            <person name="Kubicek C.P."/>
            <person name="Martinez A.T."/>
            <person name="Yadav J."/>
            <person name="Master E."/>
            <person name="Magnuson J.K."/>
            <person name="James T."/>
            <person name="Yaver D."/>
            <person name="Berka R."/>
            <person name="Labutti K."/>
            <person name="Lipzen A."/>
            <person name="Aerts A."/>
            <person name="Barry K."/>
            <person name="Henrissat B."/>
            <person name="Blanchette R."/>
            <person name="Grigoriev I."/>
            <person name="Cullen D."/>
        </authorList>
    </citation>
    <scope>NUCLEOTIDE SEQUENCE [LARGE SCALE GENOMIC DNA]</scope>
    <source>
        <strain evidence="10 11">MAD-698-R-SB12</strain>
    </source>
</reference>
<evidence type="ECO:0000256" key="9">
    <source>
        <dbReference type="PIRSR" id="PIRSR602401-1"/>
    </source>
</evidence>
<comment type="pathway">
    <text evidence="2">Secondary metabolite biosynthesis.</text>
</comment>
<evidence type="ECO:0000256" key="3">
    <source>
        <dbReference type="ARBA" id="ARBA00010617"/>
    </source>
</evidence>
<keyword evidence="5 9" id="KW-0479">Metal-binding</keyword>
<evidence type="ECO:0000256" key="6">
    <source>
        <dbReference type="ARBA" id="ARBA00023002"/>
    </source>
</evidence>
<sequence length="542" mass="60311">MLDILRFVLICGILWILRRVLLRVFIHSPLDKIPGPPPVSFAKGNLPQLYDRNGWDFIKGLGEKYGGVVKINGLYGAKMLFVFDPAALSSVVVKDQYVYERSEDATKSTRLMLGDGLLTSQGETHRKQRKLMNPVFSINHMRDMMPIFYQISRNLRDAIASRIDNGEKEIDVLDWMARTALELVGQAGLGYSFDPLVQDKADAYAEAIKALVPTAFGLRLYRHLLPIALKIGTPAIRRRILKLIPSTRLQRMREISDAIDAHSKRIFEEKKQALARGDEAVLKQVGAGKDILSRLMQANMTASEEDRLPENELLGQMSTFIFAGMDTTSGALAHTLQLLAEHPDVQDKMRAEIVQALGGGQEIPYDILVDLPYLDAVCRETLRLYAPVTTVNRTAQEDIVLPLSEPIRGTDGNLIQEIPVPKGTEVIVGILASNRNPALWGPDAAEWKPERWLEPLPDTINTARVPGVYSHLMTFLGGGRACIGFKFSQLEMKVVLAVLLSSFKFSLSSKEIVWNVAGIQYPTVGASGKPEMPMKIDRVKNT</sequence>
<evidence type="ECO:0000256" key="5">
    <source>
        <dbReference type="ARBA" id="ARBA00022723"/>
    </source>
</evidence>
<evidence type="ECO:0000256" key="1">
    <source>
        <dbReference type="ARBA" id="ARBA00001971"/>
    </source>
</evidence>
<dbReference type="PRINTS" id="PR00463">
    <property type="entry name" value="EP450I"/>
</dbReference>
<keyword evidence="7 9" id="KW-0408">Iron</keyword>
<name>A0A1X6N2H8_9APHY</name>
<comment type="similarity">
    <text evidence="3">Belongs to the cytochrome P450 family.</text>
</comment>
<dbReference type="InterPro" id="IPR001128">
    <property type="entry name" value="Cyt_P450"/>
</dbReference>
<dbReference type="GO" id="GO:0004497">
    <property type="term" value="F:monooxygenase activity"/>
    <property type="evidence" value="ECO:0007669"/>
    <property type="project" value="UniProtKB-KW"/>
</dbReference>
<dbReference type="PRINTS" id="PR00385">
    <property type="entry name" value="P450"/>
</dbReference>
<evidence type="ECO:0000256" key="8">
    <source>
        <dbReference type="ARBA" id="ARBA00023033"/>
    </source>
</evidence>
<dbReference type="GO" id="GO:0016705">
    <property type="term" value="F:oxidoreductase activity, acting on paired donors, with incorporation or reduction of molecular oxygen"/>
    <property type="evidence" value="ECO:0007669"/>
    <property type="project" value="InterPro"/>
</dbReference>
<dbReference type="PANTHER" id="PTHR24305:SF166">
    <property type="entry name" value="CYTOCHROME P450 12A4, MITOCHONDRIAL-RELATED"/>
    <property type="match status" value="1"/>
</dbReference>
<feature type="binding site" description="axial binding residue" evidence="9">
    <location>
        <position position="482"/>
    </location>
    <ligand>
        <name>heme</name>
        <dbReference type="ChEBI" id="CHEBI:30413"/>
    </ligand>
    <ligandPart>
        <name>Fe</name>
        <dbReference type="ChEBI" id="CHEBI:18248"/>
    </ligandPart>
</feature>
<gene>
    <name evidence="10" type="ORF">POSPLADRAFT_1180917</name>
</gene>
<dbReference type="EMBL" id="KZ110596">
    <property type="protein sequence ID" value="OSX62827.1"/>
    <property type="molecule type" value="Genomic_DNA"/>
</dbReference>
<keyword evidence="6" id="KW-0560">Oxidoreductase</keyword>
<evidence type="ECO:0000256" key="2">
    <source>
        <dbReference type="ARBA" id="ARBA00005179"/>
    </source>
</evidence>
<dbReference type="PANTHER" id="PTHR24305">
    <property type="entry name" value="CYTOCHROME P450"/>
    <property type="match status" value="1"/>
</dbReference>
<protein>
    <recommendedName>
        <fullName evidence="12">Cytochrome P450</fullName>
    </recommendedName>
</protein>
<accession>A0A1X6N2H8</accession>
<dbReference type="Proteomes" id="UP000194127">
    <property type="component" value="Unassembled WGS sequence"/>
</dbReference>
<dbReference type="InterPro" id="IPR002401">
    <property type="entry name" value="Cyt_P450_E_grp-I"/>
</dbReference>
<dbReference type="OrthoDB" id="1470350at2759"/>
<evidence type="ECO:0008006" key="12">
    <source>
        <dbReference type="Google" id="ProtNLM"/>
    </source>
</evidence>
<organism evidence="10 11">
    <name type="scientific">Postia placenta MAD-698-R-SB12</name>
    <dbReference type="NCBI Taxonomy" id="670580"/>
    <lineage>
        <taxon>Eukaryota</taxon>
        <taxon>Fungi</taxon>
        <taxon>Dikarya</taxon>
        <taxon>Basidiomycota</taxon>
        <taxon>Agaricomycotina</taxon>
        <taxon>Agaricomycetes</taxon>
        <taxon>Polyporales</taxon>
        <taxon>Adustoporiaceae</taxon>
        <taxon>Rhodonia</taxon>
    </lineage>
</organism>
<keyword evidence="8" id="KW-0503">Monooxygenase</keyword>
<dbReference type="GO" id="GO:0020037">
    <property type="term" value="F:heme binding"/>
    <property type="evidence" value="ECO:0007669"/>
    <property type="project" value="InterPro"/>
</dbReference>
<dbReference type="Pfam" id="PF00067">
    <property type="entry name" value="p450"/>
    <property type="match status" value="1"/>
</dbReference>
<evidence type="ECO:0000256" key="7">
    <source>
        <dbReference type="ARBA" id="ARBA00023004"/>
    </source>
</evidence>
<keyword evidence="4 9" id="KW-0349">Heme</keyword>
<dbReference type="SUPFAM" id="SSF48264">
    <property type="entry name" value="Cytochrome P450"/>
    <property type="match status" value="1"/>
</dbReference>
<dbReference type="GO" id="GO:0005506">
    <property type="term" value="F:iron ion binding"/>
    <property type="evidence" value="ECO:0007669"/>
    <property type="project" value="InterPro"/>
</dbReference>
<dbReference type="Gene3D" id="1.10.630.10">
    <property type="entry name" value="Cytochrome P450"/>
    <property type="match status" value="1"/>
</dbReference>
<keyword evidence="11" id="KW-1185">Reference proteome</keyword>
<comment type="cofactor">
    <cofactor evidence="1 9">
        <name>heme</name>
        <dbReference type="ChEBI" id="CHEBI:30413"/>
    </cofactor>
</comment>
<dbReference type="GeneID" id="36333742"/>